<dbReference type="InterPro" id="IPR043519">
    <property type="entry name" value="NT_sf"/>
</dbReference>
<organism evidence="1">
    <name type="scientific">marine sediment metagenome</name>
    <dbReference type="NCBI Taxonomy" id="412755"/>
    <lineage>
        <taxon>unclassified sequences</taxon>
        <taxon>metagenomes</taxon>
        <taxon>ecological metagenomes</taxon>
    </lineage>
</organism>
<dbReference type="Gene3D" id="3.30.460.10">
    <property type="entry name" value="Beta Polymerase, domain 2"/>
    <property type="match status" value="1"/>
</dbReference>
<evidence type="ECO:0000313" key="1">
    <source>
        <dbReference type="EMBL" id="GAI31201.1"/>
    </source>
</evidence>
<name>X1NLV4_9ZZZZ</name>
<dbReference type="EMBL" id="BARV01014336">
    <property type="protein sequence ID" value="GAI31201.1"/>
    <property type="molecule type" value="Genomic_DNA"/>
</dbReference>
<protein>
    <submittedName>
        <fullName evidence="1">Uncharacterized protein</fullName>
    </submittedName>
</protein>
<sequence length="62" mass="7369">RKLVEKNLIIVEQEDTASRLDESQFGYQSYHYVIKLPKKWLSLTTFSDFSEYKAEIQIRTIA</sequence>
<comment type="caution">
    <text evidence="1">The sequence shown here is derived from an EMBL/GenBank/DDBJ whole genome shotgun (WGS) entry which is preliminary data.</text>
</comment>
<dbReference type="AlphaFoldDB" id="X1NLV4"/>
<feature type="non-terminal residue" evidence="1">
    <location>
        <position position="1"/>
    </location>
</feature>
<proteinExistence type="predicted"/>
<reference evidence="1" key="1">
    <citation type="journal article" date="2014" name="Front. Microbiol.">
        <title>High frequency of phylogenetically diverse reductive dehalogenase-homologous genes in deep subseafloor sedimentary metagenomes.</title>
        <authorList>
            <person name="Kawai M."/>
            <person name="Futagami T."/>
            <person name="Toyoda A."/>
            <person name="Takaki Y."/>
            <person name="Nishi S."/>
            <person name="Hori S."/>
            <person name="Arai W."/>
            <person name="Tsubouchi T."/>
            <person name="Morono Y."/>
            <person name="Uchiyama I."/>
            <person name="Ito T."/>
            <person name="Fujiyama A."/>
            <person name="Inagaki F."/>
            <person name="Takami H."/>
        </authorList>
    </citation>
    <scope>NUCLEOTIDE SEQUENCE</scope>
    <source>
        <strain evidence="1">Expedition CK06-06</strain>
    </source>
</reference>
<dbReference type="SUPFAM" id="SSF81301">
    <property type="entry name" value="Nucleotidyltransferase"/>
    <property type="match status" value="1"/>
</dbReference>
<feature type="non-terminal residue" evidence="1">
    <location>
        <position position="62"/>
    </location>
</feature>
<accession>X1NLV4</accession>
<gene>
    <name evidence="1" type="ORF">S06H3_25118</name>
</gene>